<dbReference type="STRING" id="268505.A0A2A9P252"/>
<accession>A0A2A9P252</accession>
<evidence type="ECO:0000313" key="3">
    <source>
        <dbReference type="EMBL" id="PFH55418.1"/>
    </source>
</evidence>
<dbReference type="GO" id="GO:0003677">
    <property type="term" value="F:DNA binding"/>
    <property type="evidence" value="ECO:0007669"/>
    <property type="project" value="InterPro"/>
</dbReference>
<keyword evidence="2" id="KW-0539">Nucleus</keyword>
<dbReference type="Proteomes" id="UP000037136">
    <property type="component" value="Unassembled WGS sequence"/>
</dbReference>
<keyword evidence="4" id="KW-1185">Reference proteome</keyword>
<dbReference type="InterPro" id="IPR045138">
    <property type="entry name" value="MeCP2/MBD4"/>
</dbReference>
<evidence type="ECO:0008006" key="5">
    <source>
        <dbReference type="Google" id="ProtNLM"/>
    </source>
</evidence>
<protein>
    <recommendedName>
        <fullName evidence="5">HhH-GPD domain-containing protein</fullName>
    </recommendedName>
</protein>
<reference evidence="3 4" key="1">
    <citation type="journal article" date="2015" name="BMC Genomics">
        <title>Gene expression during zombie ant biting behavior reflects the complexity underlying fungal parasitic behavioral manipulation.</title>
        <authorList>
            <person name="de Bekker C."/>
            <person name="Ohm R.A."/>
            <person name="Loreto R.G."/>
            <person name="Sebastian A."/>
            <person name="Albert I."/>
            <person name="Merrow M."/>
            <person name="Brachmann A."/>
            <person name="Hughes D.P."/>
        </authorList>
    </citation>
    <scope>NUCLEOTIDE SEQUENCE [LARGE SCALE GENOMIC DNA]</scope>
    <source>
        <strain evidence="3 4">SC16a</strain>
    </source>
</reference>
<dbReference type="Gene3D" id="1.10.340.30">
    <property type="entry name" value="Hypothetical protein, domain 2"/>
    <property type="match status" value="1"/>
</dbReference>
<evidence type="ECO:0000256" key="2">
    <source>
        <dbReference type="ARBA" id="ARBA00023242"/>
    </source>
</evidence>
<dbReference type="InterPro" id="IPR011257">
    <property type="entry name" value="DNA_glycosylase"/>
</dbReference>
<dbReference type="OrthoDB" id="10265068at2759"/>
<organism evidence="3 4">
    <name type="scientific">Ophiocordyceps unilateralis</name>
    <name type="common">Zombie-ant fungus</name>
    <name type="synonym">Torrubia unilateralis</name>
    <dbReference type="NCBI Taxonomy" id="268505"/>
    <lineage>
        <taxon>Eukaryota</taxon>
        <taxon>Fungi</taxon>
        <taxon>Dikarya</taxon>
        <taxon>Ascomycota</taxon>
        <taxon>Pezizomycotina</taxon>
        <taxon>Sordariomycetes</taxon>
        <taxon>Hypocreomycetidae</taxon>
        <taxon>Hypocreales</taxon>
        <taxon>Ophiocordycipitaceae</taxon>
        <taxon>Ophiocordyceps</taxon>
    </lineage>
</organism>
<dbReference type="EMBL" id="LAZP02000929">
    <property type="protein sequence ID" value="PFH55418.1"/>
    <property type="molecule type" value="Genomic_DNA"/>
</dbReference>
<dbReference type="GO" id="GO:0005634">
    <property type="term" value="C:nucleus"/>
    <property type="evidence" value="ECO:0007669"/>
    <property type="project" value="UniProtKB-SubCell"/>
</dbReference>
<dbReference type="SUPFAM" id="SSF48150">
    <property type="entry name" value="DNA-glycosylase"/>
    <property type="match status" value="1"/>
</dbReference>
<evidence type="ECO:0000313" key="4">
    <source>
        <dbReference type="Proteomes" id="UP000037136"/>
    </source>
</evidence>
<sequence length="476" mass="53914">MACSPYQDVFFFFDVREESRDFLCHVFQSSAAPRNETQWLLHQSLLAGADDWNALIDCARSIRRSRPHDALALDGQDDLSYVWSALFGLGGSAATATRDAWEETDRLIALARKLEKDADVLLRSMPACKSSDHFLEPREHLSGKRRRSIGGSHLGLSSYSSRPTKMALATTLWSSRSTSSPYFLSQPPDRDSPRRPLAGTVSCIRFPPLSNLRFGIVQEEMAHDPFWLLIAVTFLIKTSGQLAIPALYKVMRRFPTPAQLCDPANTQQLSDMIRHLGLGVVRVAMIHRYARAFLDRPPRAGVRFRVRNYEKRDVAALWDQPPTKGPDEVLVDEADSDDDEAWEIGHMTQGRYALDSWRIFCRDVLLGRADDWNGKGREAEFQPEWMRVLPADKELRACLRWMWMREGWEWDPATGGRTVLREEMRRAVDEGRVEYDETGGLRIMGEARIGGGRGGQGQRTVMESISDAQRIAQEGG</sequence>
<reference evidence="3 4" key="2">
    <citation type="journal article" date="2017" name="Sci. Rep.">
        <title>Ant-infecting Ophiocordyceps genomes reveal a high diversity of potential behavioral manipulation genes and a possible major role for enterotoxins.</title>
        <authorList>
            <person name="de Bekker C."/>
            <person name="Ohm R.A."/>
            <person name="Evans H.C."/>
            <person name="Brachmann A."/>
            <person name="Hughes D.P."/>
        </authorList>
    </citation>
    <scope>NUCLEOTIDE SEQUENCE [LARGE SCALE GENOMIC DNA]</scope>
    <source>
        <strain evidence="3 4">SC16a</strain>
    </source>
</reference>
<dbReference type="AlphaFoldDB" id="A0A2A9P252"/>
<dbReference type="GO" id="GO:0006281">
    <property type="term" value="P:DNA repair"/>
    <property type="evidence" value="ECO:0007669"/>
    <property type="project" value="InterPro"/>
</dbReference>
<comment type="caution">
    <text evidence="3">The sequence shown here is derived from an EMBL/GenBank/DDBJ whole genome shotgun (WGS) entry which is preliminary data.</text>
</comment>
<dbReference type="PANTHER" id="PTHR15074">
    <property type="entry name" value="METHYL-CPG-BINDING PROTEIN"/>
    <property type="match status" value="1"/>
</dbReference>
<comment type="subcellular location">
    <subcellularLocation>
        <location evidence="1">Nucleus</location>
    </subcellularLocation>
</comment>
<proteinExistence type="predicted"/>
<dbReference type="GO" id="GO:0003824">
    <property type="term" value="F:catalytic activity"/>
    <property type="evidence" value="ECO:0007669"/>
    <property type="project" value="InterPro"/>
</dbReference>
<evidence type="ECO:0000256" key="1">
    <source>
        <dbReference type="ARBA" id="ARBA00004123"/>
    </source>
</evidence>
<name>A0A2A9P252_OPHUN</name>
<gene>
    <name evidence="3" type="ORF">XA68_18349</name>
</gene>
<dbReference type="PANTHER" id="PTHR15074:SF0">
    <property type="entry name" value="METHYL-CPG-BINDING DOMAIN PROTEIN 4-LIKE PROTEIN"/>
    <property type="match status" value="1"/>
</dbReference>